<organism evidence="2 3">
    <name type="scientific">Microbispora siamensis</name>
    <dbReference type="NCBI Taxonomy" id="564413"/>
    <lineage>
        <taxon>Bacteria</taxon>
        <taxon>Bacillati</taxon>
        <taxon>Actinomycetota</taxon>
        <taxon>Actinomycetes</taxon>
        <taxon>Streptosporangiales</taxon>
        <taxon>Streptosporangiaceae</taxon>
        <taxon>Microbispora</taxon>
    </lineage>
</organism>
<dbReference type="RefSeq" id="WP_204052299.1">
    <property type="nucleotide sequence ID" value="NZ_BOOF01000054.1"/>
</dbReference>
<gene>
    <name evidence="2" type="ORF">Msi02_72840</name>
</gene>
<dbReference type="Gene3D" id="3.40.430.10">
    <property type="entry name" value="Dihydrofolate Reductase, subunit A"/>
    <property type="match status" value="1"/>
</dbReference>
<sequence length="184" mass="19962">MPDLTADLFVSLDGFAAGVDVGAFFGYPGPGLDAWIREATEQPQLMLMGRVTYEALAAISSAAADEASTRMNDLPKAVFSNTLREPLAWKNTRLVRGDLAERVRALKRESAVPLRSIGSLTLVRSLMELGLVDRLRVMVFPLTLGGDGREPAYAGYPRTGLELAGTRVLDSRIVLLEYRPAGPK</sequence>
<evidence type="ECO:0000313" key="3">
    <source>
        <dbReference type="Proteomes" id="UP000660454"/>
    </source>
</evidence>
<feature type="domain" description="Bacterial bifunctional deaminase-reductase C-terminal" evidence="1">
    <location>
        <begin position="3"/>
        <end position="175"/>
    </location>
</feature>
<dbReference type="Pfam" id="PF01872">
    <property type="entry name" value="RibD_C"/>
    <property type="match status" value="1"/>
</dbReference>
<keyword evidence="3" id="KW-1185">Reference proteome</keyword>
<protein>
    <recommendedName>
        <fullName evidence="1">Bacterial bifunctional deaminase-reductase C-terminal domain-containing protein</fullName>
    </recommendedName>
</protein>
<dbReference type="SUPFAM" id="SSF53597">
    <property type="entry name" value="Dihydrofolate reductase-like"/>
    <property type="match status" value="1"/>
</dbReference>
<dbReference type="InterPro" id="IPR024072">
    <property type="entry name" value="DHFR-like_dom_sf"/>
</dbReference>
<reference evidence="2 3" key="1">
    <citation type="submission" date="2021-01" db="EMBL/GenBank/DDBJ databases">
        <title>Whole genome shotgun sequence of Microbispora siamensis NBRC 104113.</title>
        <authorList>
            <person name="Komaki H."/>
            <person name="Tamura T."/>
        </authorList>
    </citation>
    <scope>NUCLEOTIDE SEQUENCE [LARGE SCALE GENOMIC DNA]</scope>
    <source>
        <strain evidence="2 3">NBRC 104113</strain>
    </source>
</reference>
<proteinExistence type="predicted"/>
<dbReference type="InterPro" id="IPR002734">
    <property type="entry name" value="RibDG_C"/>
</dbReference>
<accession>A0ABQ4GYH7</accession>
<dbReference type="PANTHER" id="PTHR38011">
    <property type="entry name" value="DIHYDROFOLATE REDUCTASE FAMILY PROTEIN (AFU_ORTHOLOGUE AFUA_8G06820)"/>
    <property type="match status" value="1"/>
</dbReference>
<dbReference type="InterPro" id="IPR050765">
    <property type="entry name" value="Riboflavin_Biosynth_HTPR"/>
</dbReference>
<evidence type="ECO:0000313" key="2">
    <source>
        <dbReference type="EMBL" id="GIH66467.1"/>
    </source>
</evidence>
<dbReference type="Proteomes" id="UP000660454">
    <property type="component" value="Unassembled WGS sequence"/>
</dbReference>
<comment type="caution">
    <text evidence="2">The sequence shown here is derived from an EMBL/GenBank/DDBJ whole genome shotgun (WGS) entry which is preliminary data.</text>
</comment>
<dbReference type="EMBL" id="BOOF01000054">
    <property type="protein sequence ID" value="GIH66467.1"/>
    <property type="molecule type" value="Genomic_DNA"/>
</dbReference>
<dbReference type="PANTHER" id="PTHR38011:SF2">
    <property type="entry name" value="BIFUNCTIONAL DEAMINASE-REDUCTASE DOMAIN PROTEIN"/>
    <property type="match status" value="1"/>
</dbReference>
<evidence type="ECO:0000259" key="1">
    <source>
        <dbReference type="Pfam" id="PF01872"/>
    </source>
</evidence>
<name>A0ABQ4GYH7_9ACTN</name>